<accession>X1N0E4</accession>
<dbReference type="EMBL" id="BARV01024819">
    <property type="protein sequence ID" value="GAI37467.1"/>
    <property type="molecule type" value="Genomic_DNA"/>
</dbReference>
<name>X1N0E4_9ZZZZ</name>
<feature type="non-terminal residue" evidence="1">
    <location>
        <position position="266"/>
    </location>
</feature>
<comment type="caution">
    <text evidence="1">The sequence shown here is derived from an EMBL/GenBank/DDBJ whole genome shotgun (WGS) entry which is preliminary data.</text>
</comment>
<dbReference type="AlphaFoldDB" id="X1N0E4"/>
<reference evidence="1" key="1">
    <citation type="journal article" date="2014" name="Front. Microbiol.">
        <title>High frequency of phylogenetically diverse reductive dehalogenase-homologous genes in deep subseafloor sedimentary metagenomes.</title>
        <authorList>
            <person name="Kawai M."/>
            <person name="Futagami T."/>
            <person name="Toyoda A."/>
            <person name="Takaki Y."/>
            <person name="Nishi S."/>
            <person name="Hori S."/>
            <person name="Arai W."/>
            <person name="Tsubouchi T."/>
            <person name="Morono Y."/>
            <person name="Uchiyama I."/>
            <person name="Ito T."/>
            <person name="Fujiyama A."/>
            <person name="Inagaki F."/>
            <person name="Takami H."/>
        </authorList>
    </citation>
    <scope>NUCLEOTIDE SEQUENCE</scope>
    <source>
        <strain evidence="1">Expedition CK06-06</strain>
    </source>
</reference>
<feature type="non-terminal residue" evidence="1">
    <location>
        <position position="1"/>
    </location>
</feature>
<evidence type="ECO:0000313" key="1">
    <source>
        <dbReference type="EMBL" id="GAI37467.1"/>
    </source>
</evidence>
<organism evidence="1">
    <name type="scientific">marine sediment metagenome</name>
    <dbReference type="NCBI Taxonomy" id="412755"/>
    <lineage>
        <taxon>unclassified sequences</taxon>
        <taxon>metagenomes</taxon>
        <taxon>ecological metagenomes</taxon>
    </lineage>
</organism>
<gene>
    <name evidence="1" type="ORF">S06H3_40435</name>
</gene>
<sequence length="266" mass="29930">EESGNVKIIEAPCSLDEPFYYELGEGEQAELMEGSVRIDGEIVRDNKVDIDIKDDVLTVSTDYFESYEGFGEAYLGDDYEITLNLNVLDLNIEKEGTHTLTITLVYEDEELMNASEEIEVKPESITIKIIDKDGNIEDEILASSTKIKIKIKKIVVGGEEEHEIEIEDNVISITGAAIIETKQALPESEINFITFSNNTIIQIDNPTKTQEVQGITTEIFAIEPDKDIEIETATITLRKIGDVSNIIYCDDWDIEKFNCQSSWQDS</sequence>
<proteinExistence type="predicted"/>
<protein>
    <submittedName>
        <fullName evidence="1">Uncharacterized protein</fullName>
    </submittedName>
</protein>